<dbReference type="SUPFAM" id="SSF51735">
    <property type="entry name" value="NAD(P)-binding Rossmann-fold domains"/>
    <property type="match status" value="1"/>
</dbReference>
<dbReference type="STRING" id="669874.A0A1E4U1M0"/>
<gene>
    <name evidence="2" type="ORF">PACTADRAFT_31321</name>
</gene>
<dbReference type="AlphaFoldDB" id="A0A1E4U1M0"/>
<proteinExistence type="predicted"/>
<name>A0A1E4U1M0_PACTA</name>
<dbReference type="Pfam" id="PF13460">
    <property type="entry name" value="NAD_binding_10"/>
    <property type="match status" value="1"/>
</dbReference>
<dbReference type="CDD" id="cd05243">
    <property type="entry name" value="SDR_a5"/>
    <property type="match status" value="1"/>
</dbReference>
<evidence type="ECO:0000259" key="1">
    <source>
        <dbReference type="Pfam" id="PF13460"/>
    </source>
</evidence>
<feature type="domain" description="NAD(P)-binding" evidence="1">
    <location>
        <begin position="10"/>
        <end position="201"/>
    </location>
</feature>
<evidence type="ECO:0000313" key="3">
    <source>
        <dbReference type="Proteomes" id="UP000094236"/>
    </source>
</evidence>
<evidence type="ECO:0000313" key="2">
    <source>
        <dbReference type="EMBL" id="ODV97904.1"/>
    </source>
</evidence>
<dbReference type="Gene3D" id="3.40.50.720">
    <property type="entry name" value="NAD(P)-binding Rossmann-like Domain"/>
    <property type="match status" value="1"/>
</dbReference>
<dbReference type="Proteomes" id="UP000094236">
    <property type="component" value="Unassembled WGS sequence"/>
</dbReference>
<reference evidence="3" key="1">
    <citation type="submission" date="2016-05" db="EMBL/GenBank/DDBJ databases">
        <title>Comparative genomics of biotechnologically important yeasts.</title>
        <authorList>
            <consortium name="DOE Joint Genome Institute"/>
            <person name="Riley R."/>
            <person name="Haridas S."/>
            <person name="Wolfe K.H."/>
            <person name="Lopes M.R."/>
            <person name="Hittinger C.T."/>
            <person name="Goker M."/>
            <person name="Salamov A."/>
            <person name="Wisecaver J."/>
            <person name="Long T.M."/>
            <person name="Aerts A.L."/>
            <person name="Barry K."/>
            <person name="Choi C."/>
            <person name="Clum A."/>
            <person name="Coughlan A.Y."/>
            <person name="Deshpande S."/>
            <person name="Douglass A.P."/>
            <person name="Hanson S.J."/>
            <person name="Klenk H.-P."/>
            <person name="Labutti K."/>
            <person name="Lapidus A."/>
            <person name="Lindquist E."/>
            <person name="Lipzen A."/>
            <person name="Meier-Kolthoff J.P."/>
            <person name="Ohm R.A."/>
            <person name="Otillar R.P."/>
            <person name="Pangilinan J."/>
            <person name="Peng Y."/>
            <person name="Rokas A."/>
            <person name="Rosa C.A."/>
            <person name="Scheuner C."/>
            <person name="Sibirny A.A."/>
            <person name="Slot J.C."/>
            <person name="Stielow J.B."/>
            <person name="Sun H."/>
            <person name="Kurtzman C.P."/>
            <person name="Blackwell M."/>
            <person name="Grigoriev I.V."/>
            <person name="Jeffries T.W."/>
        </authorList>
    </citation>
    <scope>NUCLEOTIDE SEQUENCE [LARGE SCALE GENOMIC DNA]</scope>
    <source>
        <strain evidence="3">NRRL Y-2460</strain>
    </source>
</reference>
<dbReference type="OrthoDB" id="10254604at2759"/>
<organism evidence="2 3">
    <name type="scientific">Pachysolen tannophilus NRRL Y-2460</name>
    <dbReference type="NCBI Taxonomy" id="669874"/>
    <lineage>
        <taxon>Eukaryota</taxon>
        <taxon>Fungi</taxon>
        <taxon>Dikarya</taxon>
        <taxon>Ascomycota</taxon>
        <taxon>Saccharomycotina</taxon>
        <taxon>Pichiomycetes</taxon>
        <taxon>Pachysolenaceae</taxon>
        <taxon>Pachysolen</taxon>
    </lineage>
</organism>
<dbReference type="PANTHER" id="PTHR15020">
    <property type="entry name" value="FLAVIN REDUCTASE-RELATED"/>
    <property type="match status" value="1"/>
</dbReference>
<dbReference type="InterPro" id="IPR036291">
    <property type="entry name" value="NAD(P)-bd_dom_sf"/>
</dbReference>
<protein>
    <recommendedName>
        <fullName evidence="1">NAD(P)-binding domain-containing protein</fullName>
    </recommendedName>
</protein>
<dbReference type="EMBL" id="KV454011">
    <property type="protein sequence ID" value="ODV97904.1"/>
    <property type="molecule type" value="Genomic_DNA"/>
</dbReference>
<sequence length="227" mass="24947">MSLTKVAIIGANGKVGRLLTTKLKSLKTEFEPLAIVRNDSQASHFEKLGINCTVISLEDTVENLSKALKGCNAVVFTAGAGGGSLERTFSIDLDGAVKIIEVCQKNKIERFIMVSAIRADERDFWYNSSLRSYYIAKKYADSELRKSGLKYTILQPGYLKDGKGSGKVAEIQKALSAEKFEDTQFIYRDDVAQAIVASLKNNRTIGKTIPLINGDIPIDEFLDTIVV</sequence>
<keyword evidence="3" id="KW-1185">Reference proteome</keyword>
<dbReference type="InterPro" id="IPR016040">
    <property type="entry name" value="NAD(P)-bd_dom"/>
</dbReference>
<accession>A0A1E4U1M0</accession>
<dbReference type="PANTHER" id="PTHR15020:SF50">
    <property type="entry name" value="UPF0659 PROTEIN YMR090W"/>
    <property type="match status" value="1"/>
</dbReference>